<evidence type="ECO:0000256" key="1">
    <source>
        <dbReference type="SAM" id="MobiDB-lite"/>
    </source>
</evidence>
<comment type="caution">
    <text evidence="2">The sequence shown here is derived from an EMBL/GenBank/DDBJ whole genome shotgun (WGS) entry which is preliminary data.</text>
</comment>
<proteinExistence type="predicted"/>
<dbReference type="AlphaFoldDB" id="A0A8H6M1K4"/>
<evidence type="ECO:0000313" key="3">
    <source>
        <dbReference type="Proteomes" id="UP000521943"/>
    </source>
</evidence>
<accession>A0A8H6M1K4</accession>
<dbReference type="EMBL" id="JACGCI010000072">
    <property type="protein sequence ID" value="KAF6748307.1"/>
    <property type="molecule type" value="Genomic_DNA"/>
</dbReference>
<name>A0A8H6M1K4_9AGAR</name>
<sequence length="385" mass="43668">DVAEFVYEGLQIQMAQRDLDAAVIAAKAHSTSTAEKEVVAETRALEKRLEGWRLLQRSITPQVSSDVGLELADKPSVYRQKLYLPSDYTADHRASLNLNDLASDESQLREGLAFDAITSIQQRVKALDALLVNKRRNCKGVDQNTRANAQITRVTAERALWIRHYNSNREALIKLGFSQTARSFPSLTVNDTHRHSTIGKRALGDSRRTEGPLWSLHPSSSQPRPPSVSPSVPPTAHHIDSPAFDVVDLEDGWIWKLGTIGNLSEVEIASWEGEGDRVHWFRAEAEMERWREQWEIKLVEFLRCIRSFTKMSDVWKTLSDRTSDMSYAIYANKKSAMYMQMAGDVKASLKSLQSDEPTTYIDGEDLVRYITRHRELEIGSVHPNY</sequence>
<protein>
    <submittedName>
        <fullName evidence="2">Uncharacterized protein</fullName>
    </submittedName>
</protein>
<feature type="non-terminal residue" evidence="2">
    <location>
        <position position="1"/>
    </location>
</feature>
<feature type="compositionally biased region" description="Pro residues" evidence="1">
    <location>
        <begin position="223"/>
        <end position="233"/>
    </location>
</feature>
<feature type="region of interest" description="Disordered" evidence="1">
    <location>
        <begin position="195"/>
        <end position="235"/>
    </location>
</feature>
<feature type="non-terminal residue" evidence="2">
    <location>
        <position position="385"/>
    </location>
</feature>
<dbReference type="Proteomes" id="UP000521943">
    <property type="component" value="Unassembled WGS sequence"/>
</dbReference>
<evidence type="ECO:0000313" key="2">
    <source>
        <dbReference type="EMBL" id="KAF6748307.1"/>
    </source>
</evidence>
<gene>
    <name evidence="2" type="ORF">DFP72DRAFT_760226</name>
</gene>
<keyword evidence="3" id="KW-1185">Reference proteome</keyword>
<reference evidence="2 3" key="1">
    <citation type="submission" date="2020-07" db="EMBL/GenBank/DDBJ databases">
        <title>Comparative genomics of pyrophilous fungi reveals a link between fire events and developmental genes.</title>
        <authorList>
            <consortium name="DOE Joint Genome Institute"/>
            <person name="Steindorff A.S."/>
            <person name="Carver A."/>
            <person name="Calhoun S."/>
            <person name="Stillman K."/>
            <person name="Liu H."/>
            <person name="Lipzen A."/>
            <person name="Pangilinan J."/>
            <person name="Labutti K."/>
            <person name="Bruns T.D."/>
            <person name="Grigoriev I.V."/>
        </authorList>
    </citation>
    <scope>NUCLEOTIDE SEQUENCE [LARGE SCALE GENOMIC DNA]</scope>
    <source>
        <strain evidence="2 3">CBS 144469</strain>
    </source>
</reference>
<dbReference type="OrthoDB" id="3053737at2759"/>
<organism evidence="2 3">
    <name type="scientific">Ephemerocybe angulata</name>
    <dbReference type="NCBI Taxonomy" id="980116"/>
    <lineage>
        <taxon>Eukaryota</taxon>
        <taxon>Fungi</taxon>
        <taxon>Dikarya</taxon>
        <taxon>Basidiomycota</taxon>
        <taxon>Agaricomycotina</taxon>
        <taxon>Agaricomycetes</taxon>
        <taxon>Agaricomycetidae</taxon>
        <taxon>Agaricales</taxon>
        <taxon>Agaricineae</taxon>
        <taxon>Psathyrellaceae</taxon>
        <taxon>Ephemerocybe</taxon>
    </lineage>
</organism>